<evidence type="ECO:0000313" key="2">
    <source>
        <dbReference type="EMBL" id="SKA96573.1"/>
    </source>
</evidence>
<evidence type="ECO:0000313" key="3">
    <source>
        <dbReference type="Proteomes" id="UP000190286"/>
    </source>
</evidence>
<dbReference type="GeneID" id="93339146"/>
<dbReference type="InterPro" id="IPR056141">
    <property type="entry name" value="DUF7724"/>
</dbReference>
<dbReference type="AlphaFoldDB" id="A0A1T4Y4L1"/>
<reference evidence="2 3" key="1">
    <citation type="submission" date="2017-02" db="EMBL/GenBank/DDBJ databases">
        <authorList>
            <person name="Peterson S.W."/>
        </authorList>
    </citation>
    <scope>NUCLEOTIDE SEQUENCE [LARGE SCALE GENOMIC DNA]</scope>
    <source>
        <strain evidence="2 3">ATCC 27749</strain>
    </source>
</reference>
<evidence type="ECO:0000259" key="1">
    <source>
        <dbReference type="Pfam" id="PF24849"/>
    </source>
</evidence>
<feature type="domain" description="DUF7724" evidence="1">
    <location>
        <begin position="4"/>
        <end position="90"/>
    </location>
</feature>
<dbReference type="RefSeq" id="WP_078785517.1">
    <property type="nucleotide sequence ID" value="NZ_CAJKTF010000024.1"/>
</dbReference>
<dbReference type="Pfam" id="PF24849">
    <property type="entry name" value="DUF7724"/>
    <property type="match status" value="1"/>
</dbReference>
<gene>
    <name evidence="2" type="ORF">SAMN02745178_02721</name>
</gene>
<dbReference type="OrthoDB" id="3192251at2"/>
<proteinExistence type="predicted"/>
<organism evidence="2 3">
    <name type="scientific">Gemmiger formicilis</name>
    <dbReference type="NCBI Taxonomy" id="745368"/>
    <lineage>
        <taxon>Bacteria</taxon>
        <taxon>Bacillati</taxon>
        <taxon>Bacillota</taxon>
        <taxon>Clostridia</taxon>
        <taxon>Eubacteriales</taxon>
        <taxon>Gemmiger</taxon>
    </lineage>
</organism>
<dbReference type="EMBL" id="FUYF01000033">
    <property type="protein sequence ID" value="SKA96573.1"/>
    <property type="molecule type" value="Genomic_DNA"/>
</dbReference>
<protein>
    <recommendedName>
        <fullName evidence="1">DUF7724 domain-containing protein</fullName>
    </recommendedName>
</protein>
<keyword evidence="3" id="KW-1185">Reference proteome</keyword>
<dbReference type="Proteomes" id="UP000190286">
    <property type="component" value="Unassembled WGS sequence"/>
</dbReference>
<accession>A0A1T4Y4L1</accession>
<name>A0A1T4Y4L1_9FIRM</name>
<sequence length="91" mass="10686">MNSQRAILSNESNYTVFRVGDKVIRFRAPYSLEHYTEVKEWNHGYIVAMAKYKQNDRPEEEYIDLIPVLKNLYFDPDTFLAPIKEVSVVNG</sequence>
<dbReference type="STRING" id="745368.SAMN02745178_02721"/>